<dbReference type="PROSITE" id="PS51257">
    <property type="entry name" value="PROKAR_LIPOPROTEIN"/>
    <property type="match status" value="1"/>
</dbReference>
<keyword evidence="3" id="KW-0472">Membrane</keyword>
<dbReference type="InterPro" id="IPR050671">
    <property type="entry name" value="CD300_family_receptors"/>
</dbReference>
<keyword evidence="7" id="KW-1185">Reference proteome</keyword>
<dbReference type="Gene3D" id="2.60.40.10">
    <property type="entry name" value="Immunoglobulins"/>
    <property type="match status" value="1"/>
</dbReference>
<reference evidence="6" key="1">
    <citation type="submission" date="2019-06" db="EMBL/GenBank/DDBJ databases">
        <authorList>
            <consortium name="Wellcome Sanger Institute Data Sharing"/>
        </authorList>
    </citation>
    <scope>NUCLEOTIDE SEQUENCE [LARGE SCALE GENOMIC DNA]</scope>
</reference>
<dbReference type="GO" id="GO:0004888">
    <property type="term" value="F:transmembrane signaling receptor activity"/>
    <property type="evidence" value="ECO:0007669"/>
    <property type="project" value="TreeGrafter"/>
</dbReference>
<dbReference type="GO" id="GO:0005886">
    <property type="term" value="C:plasma membrane"/>
    <property type="evidence" value="ECO:0007669"/>
    <property type="project" value="TreeGrafter"/>
</dbReference>
<evidence type="ECO:0000256" key="3">
    <source>
        <dbReference type="ARBA" id="ARBA00023136"/>
    </source>
</evidence>
<dbReference type="InterPro" id="IPR036179">
    <property type="entry name" value="Ig-like_dom_sf"/>
</dbReference>
<evidence type="ECO:0000313" key="7">
    <source>
        <dbReference type="Proteomes" id="UP000472267"/>
    </source>
</evidence>
<evidence type="ECO:0000256" key="4">
    <source>
        <dbReference type="SAM" id="SignalP"/>
    </source>
</evidence>
<evidence type="ECO:0000256" key="2">
    <source>
        <dbReference type="ARBA" id="ARBA00022692"/>
    </source>
</evidence>
<dbReference type="InterPro" id="IPR013106">
    <property type="entry name" value="Ig_V-set"/>
</dbReference>
<dbReference type="InParanoid" id="A0A672HAE0"/>
<evidence type="ECO:0000313" key="6">
    <source>
        <dbReference type="Ensembl" id="ENSSFAP00005026123.1"/>
    </source>
</evidence>
<evidence type="ECO:0000259" key="5">
    <source>
        <dbReference type="SMART" id="SM00409"/>
    </source>
</evidence>
<reference evidence="6" key="3">
    <citation type="submission" date="2025-09" db="UniProtKB">
        <authorList>
            <consortium name="Ensembl"/>
        </authorList>
    </citation>
    <scope>IDENTIFICATION</scope>
</reference>
<dbReference type="Proteomes" id="UP000472267">
    <property type="component" value="Chromosome 6"/>
</dbReference>
<dbReference type="PANTHER" id="PTHR11860">
    <property type="entry name" value="POLYMERIC-IMMUNOGLOBULIN RECEPTOR"/>
    <property type="match status" value="1"/>
</dbReference>
<dbReference type="CDD" id="cd05716">
    <property type="entry name" value="IgV_pIgR_like"/>
    <property type="match status" value="1"/>
</dbReference>
<feature type="chain" id="PRO_5025549457" description="Immunoglobulin domain-containing protein" evidence="4">
    <location>
        <begin position="18"/>
        <end position="183"/>
    </location>
</feature>
<comment type="subcellular location">
    <subcellularLocation>
        <location evidence="1">Membrane</location>
    </subcellularLocation>
</comment>
<organism evidence="6 7">
    <name type="scientific">Salarias fasciatus</name>
    <name type="common">Jewelled blenny</name>
    <name type="synonym">Blennius fasciatus</name>
    <dbReference type="NCBI Taxonomy" id="181472"/>
    <lineage>
        <taxon>Eukaryota</taxon>
        <taxon>Metazoa</taxon>
        <taxon>Chordata</taxon>
        <taxon>Craniata</taxon>
        <taxon>Vertebrata</taxon>
        <taxon>Euteleostomi</taxon>
        <taxon>Actinopterygii</taxon>
        <taxon>Neopterygii</taxon>
        <taxon>Teleostei</taxon>
        <taxon>Neoteleostei</taxon>
        <taxon>Acanthomorphata</taxon>
        <taxon>Ovalentaria</taxon>
        <taxon>Blenniimorphae</taxon>
        <taxon>Blenniiformes</taxon>
        <taxon>Blennioidei</taxon>
        <taxon>Blenniidae</taxon>
        <taxon>Salariinae</taxon>
        <taxon>Salarias</taxon>
    </lineage>
</organism>
<proteinExistence type="predicted"/>
<protein>
    <recommendedName>
        <fullName evidence="5">Immunoglobulin domain-containing protein</fullName>
    </recommendedName>
</protein>
<name>A0A672HAE0_SALFA</name>
<feature type="domain" description="Immunoglobulin" evidence="5">
    <location>
        <begin position="26"/>
        <end position="122"/>
    </location>
</feature>
<dbReference type="SUPFAM" id="SSF48726">
    <property type="entry name" value="Immunoglobulin"/>
    <property type="match status" value="1"/>
</dbReference>
<dbReference type="Ensembl" id="ENSSFAT00005027151.1">
    <property type="protein sequence ID" value="ENSSFAP00005026123.1"/>
    <property type="gene ID" value="ENSSFAG00005013419.1"/>
</dbReference>
<dbReference type="SMART" id="SM00409">
    <property type="entry name" value="IG"/>
    <property type="match status" value="1"/>
</dbReference>
<dbReference type="OMA" id="QCFVISA"/>
<sequence>MKRKCLVFYCFSSGVSAGCVTGTTGLIKVFGYLGGDVNVTCPYDPGYENYEKYLCKNKCEDNDVLITTTDNKNVRFSISDKKNIAKFLVTISNVTASDAGKYWCGVTRTGKDLYQEVKIQLRKGTYSEEVSPPHVCSGQWSPLRGHQTRGSHSLMIKCQGNSHTSVVFVQTLDWMFFLLFSWK</sequence>
<evidence type="ECO:0000256" key="1">
    <source>
        <dbReference type="ARBA" id="ARBA00004370"/>
    </source>
</evidence>
<dbReference type="Pfam" id="PF07686">
    <property type="entry name" value="V-set"/>
    <property type="match status" value="1"/>
</dbReference>
<dbReference type="AlphaFoldDB" id="A0A672HAE0"/>
<dbReference type="InterPro" id="IPR003599">
    <property type="entry name" value="Ig_sub"/>
</dbReference>
<feature type="signal peptide" evidence="4">
    <location>
        <begin position="1"/>
        <end position="17"/>
    </location>
</feature>
<accession>A0A672HAE0</accession>
<keyword evidence="4" id="KW-0732">Signal</keyword>
<dbReference type="InterPro" id="IPR013783">
    <property type="entry name" value="Ig-like_fold"/>
</dbReference>
<reference evidence="6" key="2">
    <citation type="submission" date="2025-08" db="UniProtKB">
        <authorList>
            <consortium name="Ensembl"/>
        </authorList>
    </citation>
    <scope>IDENTIFICATION</scope>
</reference>
<keyword evidence="2" id="KW-0812">Transmembrane</keyword>
<dbReference type="PANTHER" id="PTHR11860:SF118">
    <property type="entry name" value="CMRF35-LIKE MOLECULE 3-RELATED"/>
    <property type="match status" value="1"/>
</dbReference>